<dbReference type="Proteomes" id="UP000596074">
    <property type="component" value="Chromosome"/>
</dbReference>
<gene>
    <name evidence="4" type="ORF">GJQ55_02560</name>
</gene>
<organism evidence="4 5">
    <name type="scientific">Venatoribacter cucullus</name>
    <dbReference type="NCBI Taxonomy" id="2661630"/>
    <lineage>
        <taxon>Bacteria</taxon>
        <taxon>Pseudomonadati</taxon>
        <taxon>Pseudomonadota</taxon>
        <taxon>Gammaproteobacteria</taxon>
        <taxon>Oceanospirillales</taxon>
        <taxon>Oceanospirillaceae</taxon>
        <taxon>Venatoribacter</taxon>
    </lineage>
</organism>
<evidence type="ECO:0000256" key="1">
    <source>
        <dbReference type="SAM" id="Coils"/>
    </source>
</evidence>
<reference evidence="4 5" key="1">
    <citation type="submission" date="2019-11" db="EMBL/GenBank/DDBJ databases">
        <title>Venatorbacter sp. nov. a predator of Campylobacter and other Gram-negative bacteria.</title>
        <authorList>
            <person name="Saeedi A."/>
            <person name="Cummings N.J."/>
            <person name="Connerton I.F."/>
            <person name="Connerton P.L."/>
        </authorList>
    </citation>
    <scope>NUCLEOTIDE SEQUENCE [LARGE SCALE GENOMIC DNA]</scope>
    <source>
        <strain evidence="4">XL5</strain>
    </source>
</reference>
<dbReference type="RefSeq" id="WP_228345956.1">
    <property type="nucleotide sequence ID" value="NZ_CP046056.1"/>
</dbReference>
<feature type="coiled-coil region" evidence="1">
    <location>
        <begin position="181"/>
        <end position="258"/>
    </location>
</feature>
<feature type="coiled-coil region" evidence="1">
    <location>
        <begin position="77"/>
        <end position="104"/>
    </location>
</feature>
<evidence type="ECO:0000313" key="5">
    <source>
        <dbReference type="Proteomes" id="UP000596074"/>
    </source>
</evidence>
<evidence type="ECO:0000313" key="4">
    <source>
        <dbReference type="EMBL" id="QQD23431.1"/>
    </source>
</evidence>
<dbReference type="EMBL" id="CP046056">
    <property type="protein sequence ID" value="QQD23431.1"/>
    <property type="molecule type" value="Genomic_DNA"/>
</dbReference>
<keyword evidence="1" id="KW-0175">Coiled coil</keyword>
<feature type="transmembrane region" description="Helical" evidence="3">
    <location>
        <begin position="54"/>
        <end position="74"/>
    </location>
</feature>
<keyword evidence="3" id="KW-0812">Transmembrane</keyword>
<feature type="region of interest" description="Disordered" evidence="2">
    <location>
        <begin position="23"/>
        <end position="50"/>
    </location>
</feature>
<name>A0A9X7YN97_9GAMM</name>
<dbReference type="AlphaFoldDB" id="A0A9X7YN97"/>
<evidence type="ECO:0000256" key="2">
    <source>
        <dbReference type="SAM" id="MobiDB-lite"/>
    </source>
</evidence>
<evidence type="ECO:0000256" key="3">
    <source>
        <dbReference type="SAM" id="Phobius"/>
    </source>
</evidence>
<keyword evidence="3" id="KW-1133">Transmembrane helix</keyword>
<feature type="compositionally biased region" description="Low complexity" evidence="2">
    <location>
        <begin position="23"/>
        <end position="38"/>
    </location>
</feature>
<keyword evidence="3" id="KW-0472">Membrane</keyword>
<dbReference type="KEGG" id="vcw:GJQ55_02560"/>
<protein>
    <submittedName>
        <fullName evidence="4">Uncharacterized protein</fullName>
    </submittedName>
</protein>
<sequence length="262" mass="28509">MDKDKEPLLSDMKPSQEDIALRQKQLQARKAAAARAAAGSSPAKQPAGAKPSQTLAISALVLGVLLAGLAGWLFTQVQAQQQQLLNAEKLLRSQAQNIEVLNERLSVTGENANLSVDALKTIVKEHDSEIRKLWDLANKRNRADIGMNSKAIAGVKTELSKTDKELRAGLEQQKKQLASSDSAAQSREAELKKRLQKAEAQLVSLSGTELRLVQQGETIQALENEIARMKKAGIGADAADIRLQLEDVNIRLDRMQNAIGPR</sequence>
<proteinExistence type="predicted"/>
<accession>A0A9X7YN97</accession>
<keyword evidence="5" id="KW-1185">Reference proteome</keyword>